<keyword evidence="7" id="KW-0479">Metal-binding</keyword>
<dbReference type="Proteomes" id="UP001595685">
    <property type="component" value="Unassembled WGS sequence"/>
</dbReference>
<keyword evidence="10" id="KW-0943">RNA-mediated gene silencing</keyword>
<reference evidence="15" key="1">
    <citation type="journal article" date="2019" name="Int. J. Syst. Evol. Microbiol.">
        <title>The Global Catalogue of Microorganisms (GCM) 10K type strain sequencing project: providing services to taxonomists for standard genome sequencing and annotation.</title>
        <authorList>
            <consortium name="The Broad Institute Genomics Platform"/>
            <consortium name="The Broad Institute Genome Sequencing Center for Infectious Disease"/>
            <person name="Wu L."/>
            <person name="Ma J."/>
        </authorList>
    </citation>
    <scope>NUCLEOTIDE SEQUENCE [LARGE SCALE GENOMIC DNA]</scope>
    <source>
        <strain evidence="15">NCAIM B.02333</strain>
    </source>
</reference>
<evidence type="ECO:0000256" key="6">
    <source>
        <dbReference type="ARBA" id="ARBA00022691"/>
    </source>
</evidence>
<dbReference type="Gene3D" id="3.30.1610.20">
    <property type="entry name" value="Hen1, N-terminal domain"/>
    <property type="match status" value="1"/>
</dbReference>
<dbReference type="InterPro" id="IPR024740">
    <property type="entry name" value="Hen1_N"/>
</dbReference>
<dbReference type="PANTHER" id="PTHR21404:SF3">
    <property type="entry name" value="SMALL RNA 2'-O-METHYLTRANSFERASE"/>
    <property type="match status" value="1"/>
</dbReference>
<dbReference type="Gene3D" id="3.40.50.150">
    <property type="entry name" value="Vaccinia Virus protein VP39"/>
    <property type="match status" value="1"/>
</dbReference>
<evidence type="ECO:0000256" key="12">
    <source>
        <dbReference type="ARBA" id="ARBA00048418"/>
    </source>
</evidence>
<proteinExistence type="inferred from homology"/>
<evidence type="ECO:0000256" key="1">
    <source>
        <dbReference type="ARBA" id="ARBA00001946"/>
    </source>
</evidence>
<accession>A0ABV7WIX1</accession>
<keyword evidence="8" id="KW-0460">Magnesium</keyword>
<evidence type="ECO:0000256" key="2">
    <source>
        <dbReference type="ARBA" id="ARBA00009026"/>
    </source>
</evidence>
<organism evidence="14 15">
    <name type="scientific">Aquipuribacter hungaricus</name>
    <dbReference type="NCBI Taxonomy" id="545624"/>
    <lineage>
        <taxon>Bacteria</taxon>
        <taxon>Bacillati</taxon>
        <taxon>Actinomycetota</taxon>
        <taxon>Actinomycetes</taxon>
        <taxon>Micrococcales</taxon>
        <taxon>Intrasporangiaceae</taxon>
        <taxon>Aquipuribacter</taxon>
    </lineage>
</organism>
<evidence type="ECO:0000313" key="15">
    <source>
        <dbReference type="Proteomes" id="UP001595685"/>
    </source>
</evidence>
<dbReference type="CDD" id="cd02440">
    <property type="entry name" value="AdoMet_MTases"/>
    <property type="match status" value="1"/>
</dbReference>
<dbReference type="InterPro" id="IPR024026">
    <property type="entry name" value="3'-RNA_MeTfrase_Hen1_bac"/>
</dbReference>
<keyword evidence="5" id="KW-0808">Transferase</keyword>
<evidence type="ECO:0000256" key="7">
    <source>
        <dbReference type="ARBA" id="ARBA00022723"/>
    </source>
</evidence>
<gene>
    <name evidence="14" type="ORF">ACFOLH_11165</name>
</gene>
<dbReference type="RefSeq" id="WP_340288174.1">
    <property type="nucleotide sequence ID" value="NZ_JBBEOI010000001.1"/>
</dbReference>
<dbReference type="InterPro" id="IPR026610">
    <property type="entry name" value="Hen1"/>
</dbReference>
<evidence type="ECO:0000256" key="8">
    <source>
        <dbReference type="ARBA" id="ARBA00022842"/>
    </source>
</evidence>
<dbReference type="InterPro" id="IPR029063">
    <property type="entry name" value="SAM-dependent_MTases_sf"/>
</dbReference>
<feature type="domain" description="Hen1 N-terminal" evidence="13">
    <location>
        <begin position="1"/>
        <end position="242"/>
    </location>
</feature>
<comment type="similarity">
    <text evidence="2">Belongs to the methyltransferase superfamily. HEN1 family.</text>
</comment>
<keyword evidence="6" id="KW-0949">S-adenosyl-L-methionine</keyword>
<dbReference type="Pfam" id="PF12623">
    <property type="entry name" value="Hen1_L"/>
    <property type="match status" value="1"/>
</dbReference>
<evidence type="ECO:0000259" key="13">
    <source>
        <dbReference type="Pfam" id="PF12623"/>
    </source>
</evidence>
<keyword evidence="4" id="KW-0489">Methyltransferase</keyword>
<dbReference type="SUPFAM" id="SSF53335">
    <property type="entry name" value="S-adenosyl-L-methionine-dependent methyltransferases"/>
    <property type="match status" value="1"/>
</dbReference>
<evidence type="ECO:0000256" key="11">
    <source>
        <dbReference type="ARBA" id="ARBA00035025"/>
    </source>
</evidence>
<evidence type="ECO:0000256" key="9">
    <source>
        <dbReference type="ARBA" id="ARBA00022884"/>
    </source>
</evidence>
<comment type="cofactor">
    <cofactor evidence="1">
        <name>Mg(2+)</name>
        <dbReference type="ChEBI" id="CHEBI:18420"/>
    </cofactor>
</comment>
<keyword evidence="15" id="KW-1185">Reference proteome</keyword>
<dbReference type="InterPro" id="IPR038546">
    <property type="entry name" value="Hen1_N_sf"/>
</dbReference>
<dbReference type="Pfam" id="PF13489">
    <property type="entry name" value="Methyltransf_23"/>
    <property type="match status" value="1"/>
</dbReference>
<name>A0ABV7WIX1_9MICO</name>
<comment type="caution">
    <text evidence="14">The sequence shown here is derived from an EMBL/GenBank/DDBJ whole genome shotgun (WGS) entry which is preliminary data.</text>
</comment>
<evidence type="ECO:0000256" key="3">
    <source>
        <dbReference type="ARBA" id="ARBA00021330"/>
    </source>
</evidence>
<evidence type="ECO:0000256" key="5">
    <source>
        <dbReference type="ARBA" id="ARBA00022679"/>
    </source>
</evidence>
<dbReference type="NCBIfam" id="TIGR04074">
    <property type="entry name" value="bacter_Hen1"/>
    <property type="match status" value="1"/>
</dbReference>
<comment type="catalytic activity">
    <reaction evidence="12">
        <text>small RNA 3'-end nucleotide + S-adenosyl-L-methionine = small RNA 3'-end 2'-O-methylnucleotide + S-adenosyl-L-homocysteine + H(+)</text>
        <dbReference type="Rhea" id="RHEA:37887"/>
        <dbReference type="Rhea" id="RHEA-COMP:10415"/>
        <dbReference type="Rhea" id="RHEA-COMP:10416"/>
        <dbReference type="ChEBI" id="CHEBI:15378"/>
        <dbReference type="ChEBI" id="CHEBI:57856"/>
        <dbReference type="ChEBI" id="CHEBI:59789"/>
        <dbReference type="ChEBI" id="CHEBI:74896"/>
        <dbReference type="ChEBI" id="CHEBI:74898"/>
        <dbReference type="EC" id="2.1.1.386"/>
    </reaction>
</comment>
<evidence type="ECO:0000313" key="14">
    <source>
        <dbReference type="EMBL" id="MFC3688902.1"/>
    </source>
</evidence>
<keyword evidence="9" id="KW-0694">RNA-binding</keyword>
<sequence>MLLTLTTTMPKASDLGFLLHKHPDRAQSFDVAVGTAHVVWPEVSAERSTVALLLEVDPVALVRGRGRQGEGFSLQQYVNDRPHAASSMLAVALGKVFRTAMAGRCDARPDLVGTPVPLEVSVPALPSRGGPELVRRLFEPLGWQVEAAPLPLDETVPAWGASPYVDLRLSGTMTVEAALTQLYVLIPVLDDGKHYWVTGDEVDKLLRAGAGWLEGHPERELVTRRYLKHQPGLVTDAVARLAELDDAAPVELVGADTVEADGEAEARPAPLAVRRRAAVLQALRDEGAKSVVDLGCGEGFLLRELVPDPSFTSVLGVDVSHRALETAERRLHLDRMPDSQRARLRLLQSSVTYRDDRLVGHDAVVLMEVIEHVDLDRLPALERSVFGHARPTSVVVTTPNVEHNMRFETLAAGTVRHPDHRFEWTRAEFRAWADAVAERHGYRVDYRPVGDDDPEVGPPTQMAVFRKVAA</sequence>
<protein>
    <recommendedName>
        <fullName evidence="3">Small RNA 2'-O-methyltransferase</fullName>
        <ecNumber evidence="11">2.1.1.386</ecNumber>
    </recommendedName>
</protein>
<evidence type="ECO:0000256" key="10">
    <source>
        <dbReference type="ARBA" id="ARBA00023158"/>
    </source>
</evidence>
<evidence type="ECO:0000256" key="4">
    <source>
        <dbReference type="ARBA" id="ARBA00022603"/>
    </source>
</evidence>
<dbReference type="PANTHER" id="PTHR21404">
    <property type="entry name" value="HEN1"/>
    <property type="match status" value="1"/>
</dbReference>
<dbReference type="EC" id="2.1.1.386" evidence="11"/>
<dbReference type="EMBL" id="JBHRWW010000006">
    <property type="protein sequence ID" value="MFC3688902.1"/>
    <property type="molecule type" value="Genomic_DNA"/>
</dbReference>